<dbReference type="RefSeq" id="XP_001451058.1">
    <property type="nucleotide sequence ID" value="XM_001451021.1"/>
</dbReference>
<organism evidence="1 2">
    <name type="scientific">Paramecium tetraurelia</name>
    <dbReference type="NCBI Taxonomy" id="5888"/>
    <lineage>
        <taxon>Eukaryota</taxon>
        <taxon>Sar</taxon>
        <taxon>Alveolata</taxon>
        <taxon>Ciliophora</taxon>
        <taxon>Intramacronucleata</taxon>
        <taxon>Oligohymenophorea</taxon>
        <taxon>Peniculida</taxon>
        <taxon>Parameciidae</taxon>
        <taxon>Paramecium</taxon>
    </lineage>
</organism>
<accession>A0DKU4</accession>
<dbReference type="Proteomes" id="UP000000600">
    <property type="component" value="Unassembled WGS sequence"/>
</dbReference>
<dbReference type="EMBL" id="CT868479">
    <property type="protein sequence ID" value="CAK83661.1"/>
    <property type="molecule type" value="Genomic_DNA"/>
</dbReference>
<proteinExistence type="predicted"/>
<evidence type="ECO:0000313" key="1">
    <source>
        <dbReference type="EMBL" id="CAK83661.1"/>
    </source>
</evidence>
<gene>
    <name evidence="1" type="ORF">GSPATT00039560001</name>
</gene>
<evidence type="ECO:0000313" key="2">
    <source>
        <dbReference type="Proteomes" id="UP000000600"/>
    </source>
</evidence>
<dbReference type="AlphaFoldDB" id="A0DKU4"/>
<sequence length="131" mass="15398">MENLILNPFFIGGSSLSLGKLRGIAQEYDVQLDGQEEQVLRIQGIFENEDEGTRTEWEHPNYGFLNKERKKDFKDFYFFIDDKILSESQSELEDFQVVEKPQQKELKATIVDERMSKQEFQELGLIQKSKN</sequence>
<dbReference type="GeneID" id="5036843"/>
<keyword evidence="2" id="KW-1185">Reference proteome</keyword>
<dbReference type="KEGG" id="ptm:GSPATT00039560001"/>
<dbReference type="HOGENOM" id="CLU_1931631_0_0_1"/>
<reference evidence="1 2" key="1">
    <citation type="journal article" date="2006" name="Nature">
        <title>Global trends of whole-genome duplications revealed by the ciliate Paramecium tetraurelia.</title>
        <authorList>
            <consortium name="Genoscope"/>
            <person name="Aury J.-M."/>
            <person name="Jaillon O."/>
            <person name="Duret L."/>
            <person name="Noel B."/>
            <person name="Jubin C."/>
            <person name="Porcel B.M."/>
            <person name="Segurens B."/>
            <person name="Daubin V."/>
            <person name="Anthouard V."/>
            <person name="Aiach N."/>
            <person name="Arnaiz O."/>
            <person name="Billaut A."/>
            <person name="Beisson J."/>
            <person name="Blanc I."/>
            <person name="Bouhouche K."/>
            <person name="Camara F."/>
            <person name="Duharcourt S."/>
            <person name="Guigo R."/>
            <person name="Gogendeau D."/>
            <person name="Katinka M."/>
            <person name="Keller A.-M."/>
            <person name="Kissmehl R."/>
            <person name="Klotz C."/>
            <person name="Koll F."/>
            <person name="Le Moue A."/>
            <person name="Lepere C."/>
            <person name="Malinsky S."/>
            <person name="Nowacki M."/>
            <person name="Nowak J.K."/>
            <person name="Plattner H."/>
            <person name="Poulain J."/>
            <person name="Ruiz F."/>
            <person name="Serrano V."/>
            <person name="Zagulski M."/>
            <person name="Dessen P."/>
            <person name="Betermier M."/>
            <person name="Weissenbach J."/>
            <person name="Scarpelli C."/>
            <person name="Schachter V."/>
            <person name="Sperling L."/>
            <person name="Meyer E."/>
            <person name="Cohen J."/>
            <person name="Wincker P."/>
        </authorList>
    </citation>
    <scope>NUCLEOTIDE SEQUENCE [LARGE SCALE GENOMIC DNA]</scope>
    <source>
        <strain evidence="1 2">Stock d4-2</strain>
    </source>
</reference>
<protein>
    <submittedName>
        <fullName evidence="1">Uncharacterized protein</fullName>
    </submittedName>
</protein>
<dbReference type="InParanoid" id="A0DKU4"/>
<name>A0DKU4_PARTE</name>